<dbReference type="RefSeq" id="WP_002692148.1">
    <property type="nucleotide sequence ID" value="NZ_CM001797.1"/>
</dbReference>
<dbReference type="PROSITE" id="PS51186">
    <property type="entry name" value="GNAT"/>
    <property type="match status" value="1"/>
</dbReference>
<sequence length="174" mass="20426">MRDTRIINISKITANDCYEISKSFEEQQWQKPIEQYIQYMDDQNNGLIDVLLAKDNNKFAGYCIIQWKSEYTFFYKNDIPEIKDLNVLKKYQRKGIATALMEEAERRIFYKSNLCGLQVGLTNDYGKAHQLYIKRGYVPDGNGLIYKNINVKYNERVVVDDDLTIALLKAKKEN</sequence>
<proteinExistence type="predicted"/>
<dbReference type="InterPro" id="IPR000182">
    <property type="entry name" value="GNAT_dom"/>
</dbReference>
<name>A0A0F6MQ30_TREDN</name>
<evidence type="ECO:0000313" key="2">
    <source>
        <dbReference type="EMBL" id="EMB21614.1"/>
    </source>
</evidence>
<comment type="caution">
    <text evidence="2">The sequence shown here is derived from an EMBL/GenBank/DDBJ whole genome shotgun (WGS) entry which is preliminary data.</text>
</comment>
<dbReference type="InterPro" id="IPR016181">
    <property type="entry name" value="Acyl_CoA_acyltransferase"/>
</dbReference>
<reference evidence="2" key="1">
    <citation type="submission" date="2012-01" db="EMBL/GenBank/DDBJ databases">
        <title>The Genome Sequence of Treponema denticola OTK.</title>
        <authorList>
            <consortium name="The Broad Institute Genome Sequencing Platform"/>
            <person name="Earl A."/>
            <person name="Ward D."/>
            <person name="Feldgarden M."/>
            <person name="Gevers D."/>
            <person name="Blanton J.M."/>
            <person name="Fenno C.J."/>
            <person name="Baranova O.V."/>
            <person name="Mathney J."/>
            <person name="Dewhirst F.E."/>
            <person name="Izard J."/>
            <person name="Young S.K."/>
            <person name="Zeng Q."/>
            <person name="Gargeya S."/>
            <person name="Fitzgerald M."/>
            <person name="Haas B."/>
            <person name="Abouelleil A."/>
            <person name="Alvarado L."/>
            <person name="Arachchi H.M."/>
            <person name="Berlin A."/>
            <person name="Chapman S.B."/>
            <person name="Gearin G."/>
            <person name="Goldberg J."/>
            <person name="Griggs A."/>
            <person name="Gujja S."/>
            <person name="Hansen M."/>
            <person name="Heiman D."/>
            <person name="Howarth C."/>
            <person name="Larimer J."/>
            <person name="Lui A."/>
            <person name="MacDonald P.J.P."/>
            <person name="McCowen C."/>
            <person name="Montmayeur A."/>
            <person name="Murphy C."/>
            <person name="Neiman D."/>
            <person name="Pearson M."/>
            <person name="Priest M."/>
            <person name="Roberts A."/>
            <person name="Saif S."/>
            <person name="Shea T."/>
            <person name="Sisk P."/>
            <person name="Stolte C."/>
            <person name="Sykes S."/>
            <person name="Wortman J."/>
            <person name="Nusbaum C."/>
            <person name="Birren B."/>
        </authorList>
    </citation>
    <scope>NUCLEOTIDE SEQUENCE [LARGE SCALE GENOMIC DNA]</scope>
    <source>
        <strain evidence="2">OTK</strain>
    </source>
</reference>
<dbReference type="CDD" id="cd04301">
    <property type="entry name" value="NAT_SF"/>
    <property type="match status" value="1"/>
</dbReference>
<dbReference type="HOGENOM" id="CLU_121411_0_0_12"/>
<evidence type="ECO:0000259" key="1">
    <source>
        <dbReference type="PROSITE" id="PS51186"/>
    </source>
</evidence>
<dbReference type="Pfam" id="PF00583">
    <property type="entry name" value="Acetyltransf_1"/>
    <property type="match status" value="1"/>
</dbReference>
<dbReference type="Proteomes" id="UP000011701">
    <property type="component" value="Chromosome"/>
</dbReference>
<dbReference type="SUPFAM" id="SSF55729">
    <property type="entry name" value="Acyl-CoA N-acyltransferases (Nat)"/>
    <property type="match status" value="1"/>
</dbReference>
<dbReference type="EMBL" id="AGDY01000006">
    <property type="protein sequence ID" value="EMB21614.1"/>
    <property type="molecule type" value="Genomic_DNA"/>
</dbReference>
<gene>
    <name evidence="2" type="ORF">HMPREF9723_01387</name>
</gene>
<protein>
    <recommendedName>
        <fullName evidence="1">N-acetyltransferase domain-containing protein</fullName>
    </recommendedName>
</protein>
<dbReference type="Gene3D" id="3.40.630.30">
    <property type="match status" value="1"/>
</dbReference>
<organism evidence="2">
    <name type="scientific">Treponema denticola OTK</name>
    <dbReference type="NCBI Taxonomy" id="999434"/>
    <lineage>
        <taxon>Bacteria</taxon>
        <taxon>Pseudomonadati</taxon>
        <taxon>Spirochaetota</taxon>
        <taxon>Spirochaetia</taxon>
        <taxon>Spirochaetales</taxon>
        <taxon>Treponemataceae</taxon>
        <taxon>Treponema</taxon>
    </lineage>
</organism>
<dbReference type="AlphaFoldDB" id="A0A0F6MQ30"/>
<feature type="domain" description="N-acetyltransferase" evidence="1">
    <location>
        <begin position="7"/>
        <end position="174"/>
    </location>
</feature>
<dbReference type="PATRIC" id="fig|999434.4.peg.1438"/>
<accession>A0A0F6MQ30</accession>
<dbReference type="GO" id="GO:0016747">
    <property type="term" value="F:acyltransferase activity, transferring groups other than amino-acyl groups"/>
    <property type="evidence" value="ECO:0007669"/>
    <property type="project" value="InterPro"/>
</dbReference>